<dbReference type="AlphaFoldDB" id="A0A4P6YAN8"/>
<protein>
    <submittedName>
        <fullName evidence="1">Uncharacterized protein</fullName>
    </submittedName>
</protein>
<gene>
    <name evidence="1" type="ORF">E1750_00060</name>
</gene>
<dbReference type="Proteomes" id="UP000291124">
    <property type="component" value="Chromosome"/>
</dbReference>
<evidence type="ECO:0000313" key="2">
    <source>
        <dbReference type="Proteomes" id="UP000291124"/>
    </source>
</evidence>
<proteinExistence type="predicted"/>
<name>A0A4P6YAN8_9FLAO</name>
<reference evidence="2" key="1">
    <citation type="submission" date="2019-03" db="EMBL/GenBank/DDBJ databases">
        <title>Flavobacterium sp.</title>
        <authorList>
            <person name="Kim H."/>
        </authorList>
    </citation>
    <scope>NUCLEOTIDE SEQUENCE [LARGE SCALE GENOMIC DNA]</scope>
    <source>
        <strain evidence="2">GS13</strain>
    </source>
</reference>
<accession>A0A4P6YAN8</accession>
<dbReference type="EMBL" id="CP037933">
    <property type="protein sequence ID" value="QBN17263.1"/>
    <property type="molecule type" value="Genomic_DNA"/>
</dbReference>
<sequence length="119" mass="13719">MAVQRESKLIFKAIVGDYRLTDEAEIFLNYILERAFVTVNKSRSQFRTLSGERWTTSVKRIPVGVNSVSRHKVAAFEKTSNEFLDGLKKFATTIHGTNTIDSVIIRDFLKFICPRWPFC</sequence>
<organism evidence="1 2">
    <name type="scientific">Flavobacterium nackdongense</name>
    <dbReference type="NCBI Taxonomy" id="2547394"/>
    <lineage>
        <taxon>Bacteria</taxon>
        <taxon>Pseudomonadati</taxon>
        <taxon>Bacteroidota</taxon>
        <taxon>Flavobacteriia</taxon>
        <taxon>Flavobacteriales</taxon>
        <taxon>Flavobacteriaceae</taxon>
        <taxon>Flavobacterium</taxon>
    </lineage>
</organism>
<evidence type="ECO:0000313" key="1">
    <source>
        <dbReference type="EMBL" id="QBN17263.1"/>
    </source>
</evidence>
<dbReference type="RefSeq" id="WP_133274795.1">
    <property type="nucleotide sequence ID" value="NZ_CP037933.1"/>
</dbReference>
<keyword evidence="2" id="KW-1185">Reference proteome</keyword>
<dbReference type="KEGG" id="fnk:E1750_00060"/>